<sequence>MTPDFLTESASHLSDLVALRRRLHADPELGRHLPRTQRQVLDALAELDLEITTGTSLTSVAAVLRGGRPGPAVLLRGDMDGLPVAEETGLEYASANGNMHACGHDLHTAGLVGAARLLHTHRAELPGTVVFMFQPAEEAEGGAEPMIAEGLLELTGERPVAAYAIHVVSSDRGVFATRPGPIMAGVAELRVTIRGRGGHSSAPHLNVDPVPAAAELVTALNVLVTREFDIFDPVVLSVTQLRGSAAINVIPETAEVGASIRTLSRESLERVRSRSAEVARGVAATHGCTAEVEFVDLYPPTVNAADETAESLRVLTAVFSEERVRVMEQPRMGSEDFSYVLQEVPGTFVFLGAVPEGVEPGAATNHSPKVQFDDGLLGEQAAALASLAWNALTRQG</sequence>
<dbReference type="InterPro" id="IPR017439">
    <property type="entry name" value="Amidohydrolase"/>
</dbReference>
<dbReference type="Pfam" id="PF07687">
    <property type="entry name" value="M20_dimer"/>
    <property type="match status" value="1"/>
</dbReference>
<dbReference type="CDD" id="cd03886">
    <property type="entry name" value="M20_Acy1"/>
    <property type="match status" value="1"/>
</dbReference>
<keyword evidence="3" id="KW-1185">Reference proteome</keyword>
<dbReference type="PANTHER" id="PTHR11014:SF63">
    <property type="entry name" value="METALLOPEPTIDASE, PUTATIVE (AFU_ORTHOLOGUE AFUA_6G09600)-RELATED"/>
    <property type="match status" value="1"/>
</dbReference>
<dbReference type="EMBL" id="BAAAPZ010000008">
    <property type="protein sequence ID" value="GAA2099788.1"/>
    <property type="molecule type" value="Genomic_DNA"/>
</dbReference>
<dbReference type="Proteomes" id="UP001500984">
    <property type="component" value="Unassembled WGS sequence"/>
</dbReference>
<evidence type="ECO:0000259" key="1">
    <source>
        <dbReference type="Pfam" id="PF07687"/>
    </source>
</evidence>
<evidence type="ECO:0000313" key="2">
    <source>
        <dbReference type="EMBL" id="GAA2099788.1"/>
    </source>
</evidence>
<accession>A0ABN2WVW3</accession>
<dbReference type="InterPro" id="IPR036264">
    <property type="entry name" value="Bact_exopeptidase_dim_dom"/>
</dbReference>
<dbReference type="NCBIfam" id="TIGR01891">
    <property type="entry name" value="amidohydrolases"/>
    <property type="match status" value="1"/>
</dbReference>
<protein>
    <submittedName>
        <fullName evidence="2">M20 family metallopeptidase</fullName>
    </submittedName>
</protein>
<comment type="caution">
    <text evidence="2">The sequence shown here is derived from an EMBL/GenBank/DDBJ whole genome shotgun (WGS) entry which is preliminary data.</text>
</comment>
<gene>
    <name evidence="2" type="ORF">GCM10009823_21810</name>
</gene>
<reference evidence="2 3" key="1">
    <citation type="journal article" date="2019" name="Int. J. Syst. Evol. Microbiol.">
        <title>The Global Catalogue of Microorganisms (GCM) 10K type strain sequencing project: providing services to taxonomists for standard genome sequencing and annotation.</title>
        <authorList>
            <consortium name="The Broad Institute Genomics Platform"/>
            <consortium name="The Broad Institute Genome Sequencing Center for Infectious Disease"/>
            <person name="Wu L."/>
            <person name="Ma J."/>
        </authorList>
    </citation>
    <scope>NUCLEOTIDE SEQUENCE [LARGE SCALE GENOMIC DNA]</scope>
    <source>
        <strain evidence="2 3">JCM 15900</strain>
    </source>
</reference>
<dbReference type="Pfam" id="PF01546">
    <property type="entry name" value="Peptidase_M20"/>
    <property type="match status" value="1"/>
</dbReference>
<feature type="domain" description="Peptidase M20 dimerisation" evidence="1">
    <location>
        <begin position="185"/>
        <end position="280"/>
    </location>
</feature>
<dbReference type="PANTHER" id="PTHR11014">
    <property type="entry name" value="PEPTIDASE M20 FAMILY MEMBER"/>
    <property type="match status" value="1"/>
</dbReference>
<dbReference type="InterPro" id="IPR011650">
    <property type="entry name" value="Peptidase_M20_dimer"/>
</dbReference>
<dbReference type="RefSeq" id="WP_344337212.1">
    <property type="nucleotide sequence ID" value="NZ_BAAAPZ010000008.1"/>
</dbReference>
<dbReference type="InterPro" id="IPR002933">
    <property type="entry name" value="Peptidase_M20"/>
</dbReference>
<evidence type="ECO:0000313" key="3">
    <source>
        <dbReference type="Proteomes" id="UP001500984"/>
    </source>
</evidence>
<proteinExistence type="predicted"/>
<dbReference type="SUPFAM" id="SSF53187">
    <property type="entry name" value="Zn-dependent exopeptidases"/>
    <property type="match status" value="1"/>
</dbReference>
<name>A0ABN2WVW3_9MICO</name>
<dbReference type="SUPFAM" id="SSF55031">
    <property type="entry name" value="Bacterial exopeptidase dimerisation domain"/>
    <property type="match status" value="1"/>
</dbReference>
<dbReference type="Gene3D" id="3.30.70.360">
    <property type="match status" value="1"/>
</dbReference>
<dbReference type="Gene3D" id="3.40.630.10">
    <property type="entry name" value="Zn peptidases"/>
    <property type="match status" value="1"/>
</dbReference>
<dbReference type="PIRSF" id="PIRSF005962">
    <property type="entry name" value="Pept_M20D_amidohydro"/>
    <property type="match status" value="1"/>
</dbReference>
<organism evidence="2 3">
    <name type="scientific">Brevibacterium salitolerans</name>
    <dbReference type="NCBI Taxonomy" id="1403566"/>
    <lineage>
        <taxon>Bacteria</taxon>
        <taxon>Bacillati</taxon>
        <taxon>Actinomycetota</taxon>
        <taxon>Actinomycetes</taxon>
        <taxon>Micrococcales</taxon>
        <taxon>Brevibacteriaceae</taxon>
        <taxon>Brevibacterium</taxon>
    </lineage>
</organism>